<dbReference type="AlphaFoldDB" id="A0A4Y2HLU1"/>
<dbReference type="Proteomes" id="UP000499080">
    <property type="component" value="Unassembled WGS sequence"/>
</dbReference>
<feature type="compositionally biased region" description="Basic and acidic residues" evidence="1">
    <location>
        <begin position="24"/>
        <end position="35"/>
    </location>
</feature>
<name>A0A4Y2HLU1_ARAVE</name>
<organism evidence="2 3">
    <name type="scientific">Araneus ventricosus</name>
    <name type="common">Orbweaver spider</name>
    <name type="synonym">Epeira ventricosa</name>
    <dbReference type="NCBI Taxonomy" id="182803"/>
    <lineage>
        <taxon>Eukaryota</taxon>
        <taxon>Metazoa</taxon>
        <taxon>Ecdysozoa</taxon>
        <taxon>Arthropoda</taxon>
        <taxon>Chelicerata</taxon>
        <taxon>Arachnida</taxon>
        <taxon>Araneae</taxon>
        <taxon>Araneomorphae</taxon>
        <taxon>Entelegynae</taxon>
        <taxon>Araneoidea</taxon>
        <taxon>Araneidae</taxon>
        <taxon>Araneus</taxon>
    </lineage>
</organism>
<comment type="caution">
    <text evidence="2">The sequence shown here is derived from an EMBL/GenBank/DDBJ whole genome shotgun (WGS) entry which is preliminary data.</text>
</comment>
<evidence type="ECO:0000313" key="3">
    <source>
        <dbReference type="Proteomes" id="UP000499080"/>
    </source>
</evidence>
<evidence type="ECO:0000256" key="1">
    <source>
        <dbReference type="SAM" id="MobiDB-lite"/>
    </source>
</evidence>
<feature type="region of interest" description="Disordered" evidence="1">
    <location>
        <begin position="1"/>
        <end position="43"/>
    </location>
</feature>
<evidence type="ECO:0000313" key="2">
    <source>
        <dbReference type="EMBL" id="GBM66336.1"/>
    </source>
</evidence>
<proteinExistence type="predicted"/>
<protein>
    <submittedName>
        <fullName evidence="2">Uncharacterized protein</fullName>
    </submittedName>
</protein>
<reference evidence="2 3" key="1">
    <citation type="journal article" date="2019" name="Sci. Rep.">
        <title>Orb-weaving spider Araneus ventricosus genome elucidates the spidroin gene catalogue.</title>
        <authorList>
            <person name="Kono N."/>
            <person name="Nakamura H."/>
            <person name="Ohtoshi R."/>
            <person name="Moran D.A.P."/>
            <person name="Shinohara A."/>
            <person name="Yoshida Y."/>
            <person name="Fujiwara M."/>
            <person name="Mori M."/>
            <person name="Tomita M."/>
            <person name="Arakawa K."/>
        </authorList>
    </citation>
    <scope>NUCLEOTIDE SEQUENCE [LARGE SCALE GENOMIC DNA]</scope>
</reference>
<sequence>MSNAKSSLFPFDPPIANAGQYSPGERECGSAEDKTGSLPRAFRPGEGGRLTLRVPCLECLLRTGTQEPHKIIIFPIISALTEKRRGIRTSTLKHCSMTAFSA</sequence>
<accession>A0A4Y2HLU1</accession>
<dbReference type="EMBL" id="BGPR01002020">
    <property type="protein sequence ID" value="GBM66336.1"/>
    <property type="molecule type" value="Genomic_DNA"/>
</dbReference>
<keyword evidence="3" id="KW-1185">Reference proteome</keyword>
<gene>
    <name evidence="2" type="ORF">AVEN_240486_1</name>
</gene>